<feature type="domain" description="NadR/Ttd14 AAA" evidence="1">
    <location>
        <begin position="7"/>
        <end position="170"/>
    </location>
</feature>
<sequence length="191" mass="21325">MQLPPFHVLTGGPGSGKSSLLAALAQTGHNVVEEAGRAIIRDQQTIDGHGLPWREPLLFAELMLAWELRAHRQALALRGPVFFDRGLVDVIGYLRLSGLPVARHLLLAARQLRYQPQVFLLPHWPQIYCNDAERRQDATEAERTAEVMREVYADFGYQLFDVPPASLEQRRDFVLQHCGLTSGPRSGNAPA</sequence>
<name>A0A397MFM2_ECTOL</name>
<comment type="caution">
    <text evidence="2">The sequence shown here is derived from an EMBL/GenBank/DDBJ whole genome shotgun (WGS) entry which is preliminary data.</text>
</comment>
<accession>A0A397MFM2</accession>
<gene>
    <name evidence="2" type="ORF">DFO61_3524</name>
</gene>
<dbReference type="Pfam" id="PF13521">
    <property type="entry name" value="AAA_28"/>
    <property type="match status" value="1"/>
</dbReference>
<reference evidence="2 3" key="1">
    <citation type="submission" date="2018-08" db="EMBL/GenBank/DDBJ databases">
        <title>Genome sequencing of rice bacterial endophytes.</title>
        <authorList>
            <person name="Venturi V."/>
        </authorList>
    </citation>
    <scope>NUCLEOTIDE SEQUENCE [LARGE SCALE GENOMIC DNA]</scope>
    <source>
        <strain evidence="2 3">E1205</strain>
    </source>
</reference>
<evidence type="ECO:0000313" key="2">
    <source>
        <dbReference type="EMBL" id="RIA21105.1"/>
    </source>
</evidence>
<evidence type="ECO:0000313" key="3">
    <source>
        <dbReference type="Proteomes" id="UP000265836"/>
    </source>
</evidence>
<dbReference type="InterPro" id="IPR038727">
    <property type="entry name" value="NadR/Ttd14_AAA_dom"/>
</dbReference>
<organism evidence="2 3">
    <name type="scientific">Ectopseudomonas oleovorans</name>
    <name type="common">Pseudomonas oleovorans</name>
    <dbReference type="NCBI Taxonomy" id="301"/>
    <lineage>
        <taxon>Bacteria</taxon>
        <taxon>Pseudomonadati</taxon>
        <taxon>Pseudomonadota</taxon>
        <taxon>Gammaproteobacteria</taxon>
        <taxon>Pseudomonadales</taxon>
        <taxon>Pseudomonadaceae</taxon>
        <taxon>Ectopseudomonas</taxon>
    </lineage>
</organism>
<protein>
    <submittedName>
        <fullName evidence="2">Putative ATPase</fullName>
    </submittedName>
</protein>
<dbReference type="Gene3D" id="3.40.50.300">
    <property type="entry name" value="P-loop containing nucleotide triphosphate hydrolases"/>
    <property type="match status" value="1"/>
</dbReference>
<dbReference type="Proteomes" id="UP000265836">
    <property type="component" value="Unassembled WGS sequence"/>
</dbReference>
<dbReference type="AlphaFoldDB" id="A0A397MFM2"/>
<dbReference type="RefSeq" id="WP_119693979.1">
    <property type="nucleotide sequence ID" value="NZ_QXDA01000005.1"/>
</dbReference>
<dbReference type="EMBL" id="QXDA01000005">
    <property type="protein sequence ID" value="RIA21105.1"/>
    <property type="molecule type" value="Genomic_DNA"/>
</dbReference>
<evidence type="ECO:0000259" key="1">
    <source>
        <dbReference type="Pfam" id="PF13521"/>
    </source>
</evidence>
<proteinExistence type="predicted"/>
<dbReference type="InterPro" id="IPR027417">
    <property type="entry name" value="P-loop_NTPase"/>
</dbReference>
<dbReference type="SUPFAM" id="SSF52540">
    <property type="entry name" value="P-loop containing nucleoside triphosphate hydrolases"/>
    <property type="match status" value="1"/>
</dbReference>